<dbReference type="SUPFAM" id="SSF48208">
    <property type="entry name" value="Six-hairpin glycosidases"/>
    <property type="match status" value="1"/>
</dbReference>
<dbReference type="Gene3D" id="3.20.20.80">
    <property type="entry name" value="Glycosidases"/>
    <property type="match status" value="1"/>
</dbReference>
<sequence>MKFSSIHFAILYLLAAFTGQVYAADWPTRARTMNRSAFVQEELPLDQGHLNLKWKRFFGERIEVEMEPTVVEDTVFIGIMNGKLYALEKETGATKWVFTASGPITDTPALSYHNDQLRIVFGCLDGKIYCLDARLGNILWTFQTGAPIMSTACVYDNTVFIGSLDRTFYALNFSDGGQIWRAETSGPISCTAALGDVGSDRKGIFFQTGNNVAYAFRTDGTILWTKQMHGAFTKRTYAVYGKGAKGKRVIMFLTRKAGRDYSEPMENLPSELQGIPQNGTTVVAAWDRYYRKYPKRRTLYYFDAVTGADLWQGARYAPLYLPYWGGDSPLVDDKGFAWLAASGSGGDHSLNHDERLWKINLQTGEYTQVAAAEQFKLRFDEVGRGTLVNDKYYQNISEDVGFYDVAKGARNLDIFGNGFGTHRKPLELAELPGTTVFGGWHKHFTRFGSSGPGGFGGAYDATSPLVISGNVAFMTSWGHLYALSSERTQPTREYMALDLDKQHPPAITREQAIQMLSNSIQKIVQENENLNPVSRMWVDTVSSLDDTIIWHTGEVIRTLSQTLDYIGEPLKAELKSFLKKQIQEYIFNTHYYTYQKACIDYDSGEIQDPCDGTGISASWYWNNKNLIAERIYAVFKYAEKAGDWSFIQDNWHFIVQTMYSAIETDWDSEAGFFLWPEWLSGRINFNLQLGAMYALKEMATRVGDSTTHAEAAAYYDRMCSARITWGNYVRGLYDTGGLVRNDYSDWEDWGFEQSVSPMPAGGYLDKDNDYRQPYSITRSGDLVVKFAGTRQCYPFYLVGFHPFYPELNTLVRDHFSDHLGDLMQSIEKYNPWWYLGDYGHQVAVGLHEDDSFSVKLASDMFQAKAYILGFSFEELAPYLPLPFENYDAKDIYRLQNLVALLQADSSSDGGYPPDVTNGDDPVNNDQHQTVNLLANGDFESGGISPWQEMTDAQVSEKGAHSGSYGVHLPSAQKLVQLWIPVSPGKSYVLTGWFKWSAFSGSEWGYDTFGIINSDWETEGNINNLHAIYQKDTWNKLAVSFTPSTNRVQINFGVFGPKETVDMAFDDLMLYEKTDNLPPVANPSLDISSGEAPLSVKFSANSDDPDGAIATYQWDFGDGTVATTSDPSHTFFRSGTYDVCLRVWDDQGASATKNLKVKVLKDNNPIIAITKPLNTEDYVEDDSETSISGSATALPGREVVTLVWDNISLDKAGIAPINPSASLNWNINSIPLKPGRNEILITATDSAGSVCTEQVIVTHPLSAPVISNISVPKQEVSMYEKFEIQFDVESVADNPFFQYDETPPPGVDPQIGITVEGVFTSPSGKILHQPGFFCRKVLRSETGGRAHYEETQQTMWIVRLSPMETGQYSVTLIARDASGTTENPAGIFNALSPRRKGFIRVSSDDPRYFEFTNGKLFFPIGPAWGPDYKVYSGTGLNLERPWMAGIAAYSTNWSRWIRTDKKMGNEGFESPLTFFEHYPTHELSREISYSQGHRILMGLWGDEEFFPDLKPFTDYLIKLRLKTSGITGPVDPNAPYGFMIKTHGFPTETLEKDLRTYVSMIPVISQNRDWHTVVVKYKTTQQDGLNQYISLYLDNITSGKVFIDQFSIKEILPDSSYGGELIRHSKADIHNYVEQRPAAYFDWQVQQGEENDVYFKYVVQDKNDWIPLHLKGVGVFQEEGDGYFQEDGTKAKWLQNQWWRYIIARWGYSTAVHSWELCNEADPNDKAVYRHTQDFAKFMHQNDSHPHLATTSFWCCWIPDFWGDRTQYPDVDYADLHQYTKESKLGRDMVEWMGSLGHTINSNPANIPVILGETGIGEPGTIYFEALKQANTGIWYHNILWAQLNSGSVITSPNYWWNEHFKSINRQQISMPFYNFVSRLDINLGGYEDLSATSTNPGIRVFGQKNLTRNKAYCWIQNRNHNWYNVMGLQECDTIEPQSGAVTFQMKPNTNYQVEQFNTYTGAIETTNDIMSDARGDITISAFGLSDDFAVTINGPGYSPPQIPQNLQFVH</sequence>
<keyword evidence="1" id="KW-0378">Hydrolase</keyword>
<evidence type="ECO:0000256" key="1">
    <source>
        <dbReference type="ARBA" id="ARBA00022801"/>
    </source>
</evidence>
<accession>A0A445N3X7</accession>
<dbReference type="GO" id="GO:0005975">
    <property type="term" value="P:carbohydrate metabolic process"/>
    <property type="evidence" value="ECO:0007669"/>
    <property type="project" value="InterPro"/>
</dbReference>
<feature type="chain" id="PRO_5019309039" description="PKD domain-containing protein" evidence="2">
    <location>
        <begin position="24"/>
        <end position="2010"/>
    </location>
</feature>
<dbReference type="Gene3D" id="2.130.10.10">
    <property type="entry name" value="YVTN repeat-like/Quinoprotein amine dehydrogenase"/>
    <property type="match status" value="1"/>
</dbReference>
<evidence type="ECO:0000259" key="3">
    <source>
        <dbReference type="PROSITE" id="PS50093"/>
    </source>
</evidence>
<dbReference type="SMART" id="SM00089">
    <property type="entry name" value="PKD"/>
    <property type="match status" value="1"/>
</dbReference>
<dbReference type="SUPFAM" id="SSF51445">
    <property type="entry name" value="(Trans)glycosidases"/>
    <property type="match status" value="1"/>
</dbReference>
<feature type="domain" description="PKD" evidence="3">
    <location>
        <begin position="1078"/>
        <end position="1158"/>
    </location>
</feature>
<organism evidence="4">
    <name type="scientific">uncultured Desulfobacterium sp</name>
    <dbReference type="NCBI Taxonomy" id="201089"/>
    <lineage>
        <taxon>Bacteria</taxon>
        <taxon>Pseudomonadati</taxon>
        <taxon>Thermodesulfobacteriota</taxon>
        <taxon>Desulfobacteria</taxon>
        <taxon>Desulfobacterales</taxon>
        <taxon>Desulfobacteriaceae</taxon>
        <taxon>Desulfobacterium</taxon>
        <taxon>environmental samples</taxon>
    </lineage>
</organism>
<dbReference type="InterPro" id="IPR015943">
    <property type="entry name" value="WD40/YVTN_repeat-like_dom_sf"/>
</dbReference>
<dbReference type="InterPro" id="IPR011047">
    <property type="entry name" value="Quinoprotein_ADH-like_sf"/>
</dbReference>
<dbReference type="InterPro" id="IPR000601">
    <property type="entry name" value="PKD_dom"/>
</dbReference>
<dbReference type="SUPFAM" id="SSF50998">
    <property type="entry name" value="Quinoprotein alcohol dehydrogenase-like"/>
    <property type="match status" value="1"/>
</dbReference>
<dbReference type="InterPro" id="IPR017853">
    <property type="entry name" value="GH"/>
</dbReference>
<dbReference type="PROSITE" id="PS50093">
    <property type="entry name" value="PKD"/>
    <property type="match status" value="1"/>
</dbReference>
<dbReference type="Gene3D" id="2.60.40.10">
    <property type="entry name" value="Immunoglobulins"/>
    <property type="match status" value="3"/>
</dbReference>
<dbReference type="Pfam" id="PF18911">
    <property type="entry name" value="PKD_4"/>
    <property type="match status" value="1"/>
</dbReference>
<dbReference type="Pfam" id="PF13360">
    <property type="entry name" value="PQQ_2"/>
    <property type="match status" value="1"/>
</dbReference>
<dbReference type="Pfam" id="PF02018">
    <property type="entry name" value="CBM_4_9"/>
    <property type="match status" value="1"/>
</dbReference>
<dbReference type="SUPFAM" id="SSF49299">
    <property type="entry name" value="PKD domain"/>
    <property type="match status" value="1"/>
</dbReference>
<name>A0A445N3X7_9BACT</name>
<dbReference type="InterPro" id="IPR008928">
    <property type="entry name" value="6-hairpin_glycosidase_sf"/>
</dbReference>
<protein>
    <recommendedName>
        <fullName evidence="3">PKD domain-containing protein</fullName>
    </recommendedName>
</protein>
<dbReference type="InterPro" id="IPR003305">
    <property type="entry name" value="CenC_carb-bd"/>
</dbReference>
<dbReference type="CDD" id="cd00146">
    <property type="entry name" value="PKD"/>
    <property type="match status" value="1"/>
</dbReference>
<keyword evidence="2" id="KW-0732">Signal</keyword>
<dbReference type="InterPro" id="IPR002372">
    <property type="entry name" value="PQQ_rpt_dom"/>
</dbReference>
<reference evidence="4" key="1">
    <citation type="submission" date="2018-01" db="EMBL/GenBank/DDBJ databases">
        <authorList>
            <person name="Regsiter A."/>
            <person name="William W."/>
        </authorList>
    </citation>
    <scope>NUCLEOTIDE SEQUENCE</scope>
    <source>
        <strain evidence="4">TRIP AH-1</strain>
    </source>
</reference>
<dbReference type="SMART" id="SM00564">
    <property type="entry name" value="PQQ"/>
    <property type="match status" value="3"/>
</dbReference>
<dbReference type="PANTHER" id="PTHR34512:SF30">
    <property type="entry name" value="OUTER MEMBRANE PROTEIN ASSEMBLY FACTOR BAMB"/>
    <property type="match status" value="1"/>
</dbReference>
<evidence type="ECO:0000313" key="4">
    <source>
        <dbReference type="EMBL" id="SPD76427.1"/>
    </source>
</evidence>
<dbReference type="Gene3D" id="2.60.120.260">
    <property type="entry name" value="Galactose-binding domain-like"/>
    <property type="match status" value="1"/>
</dbReference>
<gene>
    <name evidence="4" type="ORF">PITCH_A930005</name>
</gene>
<dbReference type="InterPro" id="IPR035986">
    <property type="entry name" value="PKD_dom_sf"/>
</dbReference>
<dbReference type="PANTHER" id="PTHR34512">
    <property type="entry name" value="CELL SURFACE PROTEIN"/>
    <property type="match status" value="1"/>
</dbReference>
<dbReference type="InterPro" id="IPR018391">
    <property type="entry name" value="PQQ_b-propeller_rpt"/>
</dbReference>
<dbReference type="SUPFAM" id="SSF49785">
    <property type="entry name" value="Galactose-binding domain-like"/>
    <property type="match status" value="1"/>
</dbReference>
<evidence type="ECO:0000256" key="2">
    <source>
        <dbReference type="SAM" id="SignalP"/>
    </source>
</evidence>
<feature type="signal peptide" evidence="2">
    <location>
        <begin position="1"/>
        <end position="23"/>
    </location>
</feature>
<dbReference type="EMBL" id="OJIN01000240">
    <property type="protein sequence ID" value="SPD76427.1"/>
    <property type="molecule type" value="Genomic_DNA"/>
</dbReference>
<dbReference type="GO" id="GO:0016798">
    <property type="term" value="F:hydrolase activity, acting on glycosyl bonds"/>
    <property type="evidence" value="ECO:0007669"/>
    <property type="project" value="InterPro"/>
</dbReference>
<dbReference type="InterPro" id="IPR022409">
    <property type="entry name" value="PKD/Chitinase_dom"/>
</dbReference>
<dbReference type="InterPro" id="IPR008979">
    <property type="entry name" value="Galactose-bd-like_sf"/>
</dbReference>
<dbReference type="InterPro" id="IPR013783">
    <property type="entry name" value="Ig-like_fold"/>
</dbReference>
<proteinExistence type="predicted"/>